<gene>
    <name evidence="2" type="ORF">Cflav_PD1542</name>
</gene>
<evidence type="ECO:0000256" key="1">
    <source>
        <dbReference type="SAM" id="Phobius"/>
    </source>
</evidence>
<dbReference type="EMBL" id="ABOX02000040">
    <property type="protein sequence ID" value="EEF58641.1"/>
    <property type="molecule type" value="Genomic_DNA"/>
</dbReference>
<dbReference type="Proteomes" id="UP000003688">
    <property type="component" value="Unassembled WGS sequence"/>
</dbReference>
<dbReference type="STRING" id="320771.Cflav_PD1542"/>
<reference evidence="2 3" key="1">
    <citation type="journal article" date="2011" name="J. Bacteriol.">
        <title>Genome sequence of 'Pedosphaera parvula' Ellin514, an aerobic Verrucomicrobial isolate from pasture soil.</title>
        <authorList>
            <person name="Kant R."/>
            <person name="van Passel M.W."/>
            <person name="Sangwan P."/>
            <person name="Palva A."/>
            <person name="Lucas S."/>
            <person name="Copeland A."/>
            <person name="Lapidus A."/>
            <person name="Glavina Del Rio T."/>
            <person name="Dalin E."/>
            <person name="Tice H."/>
            <person name="Bruce D."/>
            <person name="Goodwin L."/>
            <person name="Pitluck S."/>
            <person name="Chertkov O."/>
            <person name="Larimer F.W."/>
            <person name="Land M.L."/>
            <person name="Hauser L."/>
            <person name="Brettin T.S."/>
            <person name="Detter J.C."/>
            <person name="Han S."/>
            <person name="de Vos W.M."/>
            <person name="Janssen P.H."/>
            <person name="Smidt H."/>
        </authorList>
    </citation>
    <scope>NUCLEOTIDE SEQUENCE [LARGE SCALE GENOMIC DNA]</scope>
    <source>
        <strain evidence="2 3">Ellin514</strain>
    </source>
</reference>
<keyword evidence="1" id="KW-0812">Transmembrane</keyword>
<accession>B9XNI2</accession>
<keyword evidence="3" id="KW-1185">Reference proteome</keyword>
<organism evidence="2 3">
    <name type="scientific">Pedosphaera parvula (strain Ellin514)</name>
    <dbReference type="NCBI Taxonomy" id="320771"/>
    <lineage>
        <taxon>Bacteria</taxon>
        <taxon>Pseudomonadati</taxon>
        <taxon>Verrucomicrobiota</taxon>
        <taxon>Pedosphaerae</taxon>
        <taxon>Pedosphaerales</taxon>
        <taxon>Pedosphaeraceae</taxon>
        <taxon>Pedosphaera</taxon>
    </lineage>
</organism>
<sequence length="84" mass="9572">MNYKGLKKWMMRQEFSLMKCAGWGKLFAARAHGMWTYKSRQGRNAATVVCSASAVVTLAFNLFWNVECGMRTGAEIHRVPHFAQ</sequence>
<comment type="caution">
    <text evidence="2">The sequence shown here is derived from an EMBL/GenBank/DDBJ whole genome shotgun (WGS) entry which is preliminary data.</text>
</comment>
<name>B9XNI2_PEDPL</name>
<keyword evidence="1" id="KW-1133">Transmembrane helix</keyword>
<evidence type="ECO:0000313" key="2">
    <source>
        <dbReference type="EMBL" id="EEF58641.1"/>
    </source>
</evidence>
<feature type="transmembrane region" description="Helical" evidence="1">
    <location>
        <begin position="43"/>
        <end position="64"/>
    </location>
</feature>
<keyword evidence="1" id="KW-0472">Membrane</keyword>
<protein>
    <submittedName>
        <fullName evidence="2">Uncharacterized protein</fullName>
    </submittedName>
</protein>
<proteinExistence type="predicted"/>
<dbReference type="AlphaFoldDB" id="B9XNI2"/>
<evidence type="ECO:0000313" key="3">
    <source>
        <dbReference type="Proteomes" id="UP000003688"/>
    </source>
</evidence>